<organism evidence="1 2">
    <name type="scientific">Candidatus Methylobacter oryzae</name>
    <dbReference type="NCBI Taxonomy" id="2497749"/>
    <lineage>
        <taxon>Bacteria</taxon>
        <taxon>Pseudomonadati</taxon>
        <taxon>Pseudomonadota</taxon>
        <taxon>Gammaproteobacteria</taxon>
        <taxon>Methylococcales</taxon>
        <taxon>Methylococcaceae</taxon>
        <taxon>Methylobacter</taxon>
    </lineage>
</organism>
<evidence type="ECO:0000313" key="2">
    <source>
        <dbReference type="Proteomes" id="UP000733744"/>
    </source>
</evidence>
<dbReference type="Proteomes" id="UP000733744">
    <property type="component" value="Unassembled WGS sequence"/>
</dbReference>
<keyword evidence="2" id="KW-1185">Reference proteome</keyword>
<accession>A0ABY3CC56</accession>
<gene>
    <name evidence="1" type="ORF">EKO24_007695</name>
</gene>
<sequence length="942" mass="109324">MVNPINVSEKSALERAVKNPPLLPLLVQKVSGRGLQWFDAFENAGLLKPEKNPQPIQTEEGYFRVPSWIIAEYLVSSSELLKEEQYGDYAARYIQLIRDTTQYAIQHEFGNYRTWWQFSKILCNVPPKLIDIEDIELVEYWLSDKFESGILLEELAIWILKLSEDTSEHAKQLVTALLDKIYICSYKPKKFGSKGSIEAEFTYRSYSFRQFIEKTSFKVGQIVGLNAVTILQQCLEEILKRQNDDMYSTIWRPAVEEHSQNISREDANGLVLTAFRDALMGFCLTSSEAAEIYIKQLLAGDYQVTKRVAIFVLGECFDAWEEQTNSILLNPDFFTCHYQHELWHFLAKNFNKFTPEQKQNVFNIIEVINITEEDSDKCDEGATAFRQMIWLTAIKDHDVQALSLYKRAFAITNQEPVHPDFSSYMSSGWVEHKSEMSALEMISIPTNELVNVLNSYETPIRRFDGPDLEGLAKEFRAYVKANPAKVIDEIEFLKNLKLIFIYELIEAYSELWRKKEEQQLDWDKVWQNLICFCSDLVSRNEFWSQENSKEQSAFVANRHWVIGSIGSFVELGCQSDDHAFNISLIEPVKDLMWKILCKQEGNEFKEDSDAVSVAINSPRGKCIQALINLALYMCRQAQKTGESHEVAWWCFEPIFDQELLKAEKGEYEFATLATNYLGNFLYLSNNWVMTNLPNLFYPKNRRGWLCAMQGYSYVNKLQTAVYAYLKKQGLLIKALDEEILSDRTKERFIQLIAVSYLLGIESLEQDNCLIKIVIDRQRPDELRHLIGFIWSQRERDGNNDELAQKVFALWPLLLALVDTDNLEGKKLASQLCHWAVFVTRLESEPLAWLTKIASFAEVEYNAYDLLINLARLSKSYPLEAAKVWLAMLELPSYDYPEESIREILRNVESQESGKFLANNIVDKYLENGYQRPMDWLRDIRKK</sequence>
<evidence type="ECO:0000313" key="1">
    <source>
        <dbReference type="EMBL" id="TRW97202.1"/>
    </source>
</evidence>
<proteinExistence type="predicted"/>
<comment type="caution">
    <text evidence="1">The sequence shown here is derived from an EMBL/GenBank/DDBJ whole genome shotgun (WGS) entry which is preliminary data.</text>
</comment>
<protein>
    <recommendedName>
        <fullName evidence="3">DUF4020 domain-containing protein</fullName>
    </recommendedName>
</protein>
<evidence type="ECO:0008006" key="3">
    <source>
        <dbReference type="Google" id="ProtNLM"/>
    </source>
</evidence>
<dbReference type="EMBL" id="RYFG02000073">
    <property type="protein sequence ID" value="TRW97202.1"/>
    <property type="molecule type" value="Genomic_DNA"/>
</dbReference>
<name>A0ABY3CC56_9GAMM</name>
<dbReference type="RefSeq" id="WP_127029029.1">
    <property type="nucleotide sequence ID" value="NZ_RYFG02000073.1"/>
</dbReference>
<reference evidence="1 2" key="1">
    <citation type="journal article" date="2019" name="Antonie Van Leeuwenhoek">
        <title>Description of 'Ca. Methylobacter oryzae' KRF1, a novel species from the environmentally important Methylobacter clade 2.</title>
        <authorList>
            <person name="Khatri K."/>
            <person name="Mohite J.A."/>
            <person name="Pandit P.S."/>
            <person name="Bahulikar R."/>
            <person name="Rahalkar M.C."/>
        </authorList>
    </citation>
    <scope>NUCLEOTIDE SEQUENCE [LARGE SCALE GENOMIC DNA]</scope>
    <source>
        <strain evidence="1 2">KRF1</strain>
    </source>
</reference>